<name>A0A2V4ALX6_9PSEU</name>
<dbReference type="RefSeq" id="WP_112284465.1">
    <property type="nucleotide sequence ID" value="NZ_MASW01000006.1"/>
</dbReference>
<evidence type="ECO:0000313" key="2">
    <source>
        <dbReference type="Proteomes" id="UP000249915"/>
    </source>
</evidence>
<dbReference type="EMBL" id="MASW01000006">
    <property type="protein sequence ID" value="PXY21222.1"/>
    <property type="molecule type" value="Genomic_DNA"/>
</dbReference>
<gene>
    <name evidence="1" type="ORF">BAY60_27600</name>
</gene>
<evidence type="ECO:0000313" key="1">
    <source>
        <dbReference type="EMBL" id="PXY21222.1"/>
    </source>
</evidence>
<comment type="caution">
    <text evidence="1">The sequence shown here is derived from an EMBL/GenBank/DDBJ whole genome shotgun (WGS) entry which is preliminary data.</text>
</comment>
<dbReference type="AlphaFoldDB" id="A0A2V4ALX6"/>
<sequence>MTHPRHPHDLPPGRPASGASALAAAALALIGAAIHLLGAIALLRRIGTVAGEPIAMAGLAANVVLVALLLPGGVLLVRRRPAGRLLVALGSGFAVAYFATMVTWALGSGAADHEFGTGTGALIGAGGAAVLVLCVPAAVTLTLALVPATGRWVRRRREG</sequence>
<accession>A0A2V4ALX6</accession>
<protein>
    <submittedName>
        <fullName evidence="1">Uncharacterized protein</fullName>
    </submittedName>
</protein>
<dbReference type="Proteomes" id="UP000249915">
    <property type="component" value="Unassembled WGS sequence"/>
</dbReference>
<reference evidence="1 2" key="1">
    <citation type="submission" date="2016-07" db="EMBL/GenBank/DDBJ databases">
        <title>Draft genome sequence of Prauserella muralis DSM 45305, isolated from a mould-covered wall in an indoor environment.</title>
        <authorList>
            <person name="Ruckert C."/>
            <person name="Albersmeier A."/>
            <person name="Jiang C.-L."/>
            <person name="Jiang Y."/>
            <person name="Kalinowski J."/>
            <person name="Schneider O."/>
            <person name="Winkler A."/>
            <person name="Zotchev S.B."/>
        </authorList>
    </citation>
    <scope>NUCLEOTIDE SEQUENCE [LARGE SCALE GENOMIC DNA]</scope>
    <source>
        <strain evidence="1 2">DSM 45305</strain>
    </source>
</reference>
<proteinExistence type="predicted"/>
<keyword evidence="2" id="KW-1185">Reference proteome</keyword>
<organism evidence="1 2">
    <name type="scientific">Prauserella muralis</name>
    <dbReference type="NCBI Taxonomy" id="588067"/>
    <lineage>
        <taxon>Bacteria</taxon>
        <taxon>Bacillati</taxon>
        <taxon>Actinomycetota</taxon>
        <taxon>Actinomycetes</taxon>
        <taxon>Pseudonocardiales</taxon>
        <taxon>Pseudonocardiaceae</taxon>
        <taxon>Prauserella</taxon>
    </lineage>
</organism>